<feature type="compositionally biased region" description="Polar residues" evidence="1">
    <location>
        <begin position="356"/>
        <end position="369"/>
    </location>
</feature>
<feature type="compositionally biased region" description="Low complexity" evidence="1">
    <location>
        <begin position="1"/>
        <end position="22"/>
    </location>
</feature>
<proteinExistence type="predicted"/>
<reference evidence="3" key="1">
    <citation type="journal article" date="2021" name="Sci. Rep.">
        <title>Diploid genomic architecture of Nitzschia inconspicua, an elite biomass production diatom.</title>
        <authorList>
            <person name="Oliver A."/>
            <person name="Podell S."/>
            <person name="Pinowska A."/>
            <person name="Traller J.C."/>
            <person name="Smith S.R."/>
            <person name="McClure R."/>
            <person name="Beliaev A."/>
            <person name="Bohutskyi P."/>
            <person name="Hill E.A."/>
            <person name="Rabines A."/>
            <person name="Zheng H."/>
            <person name="Allen L.Z."/>
            <person name="Kuo A."/>
            <person name="Grigoriev I.V."/>
            <person name="Allen A.E."/>
            <person name="Hazlebeck D."/>
            <person name="Allen E.E."/>
        </authorList>
    </citation>
    <scope>NUCLEOTIDE SEQUENCE</scope>
    <source>
        <strain evidence="3">Hildebrandi</strain>
    </source>
</reference>
<feature type="region of interest" description="Disordered" evidence="1">
    <location>
        <begin position="353"/>
        <end position="573"/>
    </location>
</feature>
<feature type="region of interest" description="Disordered" evidence="1">
    <location>
        <begin position="596"/>
        <end position="658"/>
    </location>
</feature>
<feature type="compositionally biased region" description="Acidic residues" evidence="1">
    <location>
        <begin position="427"/>
        <end position="439"/>
    </location>
</feature>
<gene>
    <name evidence="3" type="ORF">IV203_004440</name>
</gene>
<dbReference type="OrthoDB" id="49454at2759"/>
<dbReference type="EMBL" id="JAGRRH010000016">
    <property type="protein sequence ID" value="KAG7355084.1"/>
    <property type="molecule type" value="Genomic_DNA"/>
</dbReference>
<feature type="region of interest" description="Disordered" evidence="1">
    <location>
        <begin position="1"/>
        <end position="119"/>
    </location>
</feature>
<feature type="region of interest" description="Disordered" evidence="1">
    <location>
        <begin position="170"/>
        <end position="194"/>
    </location>
</feature>
<dbReference type="InterPro" id="IPR012923">
    <property type="entry name" value="Csm3"/>
</dbReference>
<feature type="compositionally biased region" description="Low complexity" evidence="1">
    <location>
        <begin position="99"/>
        <end position="119"/>
    </location>
</feature>
<dbReference type="Proteomes" id="UP000693970">
    <property type="component" value="Unassembled WGS sequence"/>
</dbReference>
<dbReference type="AlphaFoldDB" id="A0A9K3L3Q8"/>
<keyword evidence="4" id="KW-1185">Reference proteome</keyword>
<accession>A0A9K3L3Q8</accession>
<name>A0A9K3L3Q8_9STRA</name>
<dbReference type="GO" id="GO:0006974">
    <property type="term" value="P:DNA damage response"/>
    <property type="evidence" value="ECO:0007669"/>
    <property type="project" value="InterPro"/>
</dbReference>
<feature type="compositionally biased region" description="Acidic residues" evidence="1">
    <location>
        <begin position="56"/>
        <end position="72"/>
    </location>
</feature>
<feature type="compositionally biased region" description="Polar residues" evidence="1">
    <location>
        <begin position="557"/>
        <end position="573"/>
    </location>
</feature>
<evidence type="ECO:0000313" key="4">
    <source>
        <dbReference type="Proteomes" id="UP000693970"/>
    </source>
</evidence>
<feature type="compositionally biased region" description="Low complexity" evidence="1">
    <location>
        <begin position="170"/>
        <end position="181"/>
    </location>
</feature>
<dbReference type="GO" id="GO:0005634">
    <property type="term" value="C:nucleus"/>
    <property type="evidence" value="ECO:0007669"/>
    <property type="project" value="InterPro"/>
</dbReference>
<feature type="compositionally biased region" description="Acidic residues" evidence="1">
    <location>
        <begin position="394"/>
        <end position="410"/>
    </location>
</feature>
<feature type="compositionally biased region" description="Basic and acidic residues" evidence="1">
    <location>
        <begin position="456"/>
        <end position="467"/>
    </location>
</feature>
<sequence length="658" mass="72639">MSSSSSSNFRRSLGSGRFGLNRPSLDSMKTTVRPPSKATTTSNSRTPPPSAAPPAETDDDYDEYYDSEEEEAILSKRYGEAMEDTTTTTTTTKNKRSATDMATTTTTSGTAAAGNNNESTDMDIAEEYKNQEKKKKQRRRAVTTIRPEDLVSADGLSKLRHVIAPQFHTTTTTTTSSSSSSLHTGKPKYTQTPSSMAKYSRQLVAAYRRWMDELTGGIPLEEGMWKVQTLLSKGQVKQYVQEMRNQVRNEYVERTLGLEKAEQLLAQLDDYYYHQQQEQQQMTEETVEQQQEEEEYVRGAQPPQDDDESNEDIATATSIRVINPYETSSSRLLARNVVAPVSGFVEEGADCMTDPATLTENPATETVETVSPLEETPVRTSLPARPRVRHVLDDSDDDDDEVEANFDDDIEGSRPEPSQSSKRRVLDEDDDDDDDDIEMEFTSNNDNQEEAVLEDNEGRNQDEDKSGDVPSATTGIVEDESAMDTSLNHTDEDVDSQNNEPSTKEPEDCVKLLNSEASPIDSATTEPTVSGEDGDKAAAAADDDHVPTQLETDDVASPSQTEKTEISTFNDFPLTQASEAPTLVGTQFSQDPLLFGTNQYMNASPPTEESTIGDSPDASTTRPDSTIDNLSQESETPTVLATQGMTQEWMTQNNDELK</sequence>
<feature type="domain" description="Chromosome segregation in meiosis protein 3" evidence="2">
    <location>
        <begin position="145"/>
        <end position="247"/>
    </location>
</feature>
<feature type="region of interest" description="Disordered" evidence="1">
    <location>
        <begin position="276"/>
        <end position="310"/>
    </location>
</feature>
<evidence type="ECO:0000256" key="1">
    <source>
        <dbReference type="SAM" id="MobiDB-lite"/>
    </source>
</evidence>
<dbReference type="Pfam" id="PF07962">
    <property type="entry name" value="Swi3"/>
    <property type="match status" value="1"/>
</dbReference>
<protein>
    <submittedName>
        <fullName evidence="3">Replication fork protection component</fullName>
    </submittedName>
</protein>
<dbReference type="GO" id="GO:0031297">
    <property type="term" value="P:replication fork processing"/>
    <property type="evidence" value="ECO:0007669"/>
    <property type="project" value="InterPro"/>
</dbReference>
<evidence type="ECO:0000313" key="3">
    <source>
        <dbReference type="EMBL" id="KAG7355084.1"/>
    </source>
</evidence>
<comment type="caution">
    <text evidence="3">The sequence shown here is derived from an EMBL/GenBank/DDBJ whole genome shotgun (WGS) entry which is preliminary data.</text>
</comment>
<evidence type="ECO:0000259" key="2">
    <source>
        <dbReference type="Pfam" id="PF07962"/>
    </source>
</evidence>
<feature type="compositionally biased region" description="Acidic residues" evidence="1">
    <location>
        <begin position="285"/>
        <end position="295"/>
    </location>
</feature>
<reference evidence="3" key="2">
    <citation type="submission" date="2021-04" db="EMBL/GenBank/DDBJ databases">
        <authorList>
            <person name="Podell S."/>
        </authorList>
    </citation>
    <scope>NUCLEOTIDE SEQUENCE</scope>
    <source>
        <strain evidence="3">Hildebrandi</strain>
    </source>
</reference>
<feature type="compositionally biased region" description="Polar residues" evidence="1">
    <location>
        <begin position="515"/>
        <end position="528"/>
    </location>
</feature>
<organism evidence="3 4">
    <name type="scientific">Nitzschia inconspicua</name>
    <dbReference type="NCBI Taxonomy" id="303405"/>
    <lineage>
        <taxon>Eukaryota</taxon>
        <taxon>Sar</taxon>
        <taxon>Stramenopiles</taxon>
        <taxon>Ochrophyta</taxon>
        <taxon>Bacillariophyta</taxon>
        <taxon>Bacillariophyceae</taxon>
        <taxon>Bacillariophycidae</taxon>
        <taxon>Bacillariales</taxon>
        <taxon>Bacillariaceae</taxon>
        <taxon>Nitzschia</taxon>
    </lineage>
</organism>